<dbReference type="PANTHER" id="PTHR31639">
    <property type="entry name" value="F-BOX PROTEIN-LIKE"/>
    <property type="match status" value="1"/>
</dbReference>
<accession>A0A5A7QV23</accession>
<evidence type="ECO:0000256" key="1">
    <source>
        <dbReference type="SAM" id="MobiDB-lite"/>
    </source>
</evidence>
<keyword evidence="4" id="KW-1185">Reference proteome</keyword>
<dbReference type="Pfam" id="PF24758">
    <property type="entry name" value="LRR_At5g56370"/>
    <property type="match status" value="1"/>
</dbReference>
<dbReference type="InterPro" id="IPR055411">
    <property type="entry name" value="LRR_FXL15/At3g58940/PEG3-like"/>
</dbReference>
<dbReference type="EMBL" id="BKCP01008404">
    <property type="protein sequence ID" value="GER49070.1"/>
    <property type="molecule type" value="Genomic_DNA"/>
</dbReference>
<dbReference type="InterPro" id="IPR032675">
    <property type="entry name" value="LRR_dom_sf"/>
</dbReference>
<comment type="caution">
    <text evidence="3">The sequence shown here is derived from an EMBL/GenBank/DDBJ whole genome shotgun (WGS) entry which is preliminary data.</text>
</comment>
<reference evidence="4" key="1">
    <citation type="journal article" date="2019" name="Curr. Biol.">
        <title>Genome Sequence of Striga asiatica Provides Insight into the Evolution of Plant Parasitism.</title>
        <authorList>
            <person name="Yoshida S."/>
            <person name="Kim S."/>
            <person name="Wafula E.K."/>
            <person name="Tanskanen J."/>
            <person name="Kim Y.M."/>
            <person name="Honaas L."/>
            <person name="Yang Z."/>
            <person name="Spallek T."/>
            <person name="Conn C.E."/>
            <person name="Ichihashi Y."/>
            <person name="Cheong K."/>
            <person name="Cui S."/>
            <person name="Der J.P."/>
            <person name="Gundlach H."/>
            <person name="Jiao Y."/>
            <person name="Hori C."/>
            <person name="Ishida J.K."/>
            <person name="Kasahara H."/>
            <person name="Kiba T."/>
            <person name="Kim M.S."/>
            <person name="Koo N."/>
            <person name="Laohavisit A."/>
            <person name="Lee Y.H."/>
            <person name="Lumba S."/>
            <person name="McCourt P."/>
            <person name="Mortimer J.C."/>
            <person name="Mutuku J.M."/>
            <person name="Nomura T."/>
            <person name="Sasaki-Sekimoto Y."/>
            <person name="Seto Y."/>
            <person name="Wang Y."/>
            <person name="Wakatake T."/>
            <person name="Sakakibara H."/>
            <person name="Demura T."/>
            <person name="Yamaguchi S."/>
            <person name="Yoneyama K."/>
            <person name="Manabe R.I."/>
            <person name="Nelson D.C."/>
            <person name="Schulman A.H."/>
            <person name="Timko M.P."/>
            <person name="dePamphilis C.W."/>
            <person name="Choi D."/>
            <person name="Shirasu K."/>
        </authorList>
    </citation>
    <scope>NUCLEOTIDE SEQUENCE [LARGE SCALE GENOMIC DNA]</scope>
    <source>
        <strain evidence="4">cv. UVA1</strain>
    </source>
</reference>
<name>A0A5A7QV23_STRAF</name>
<evidence type="ECO:0000313" key="4">
    <source>
        <dbReference type="Proteomes" id="UP000325081"/>
    </source>
</evidence>
<feature type="domain" description="F-box/LRR-repeat protein 15/At3g58940/PEG3-like LRR" evidence="2">
    <location>
        <begin position="56"/>
        <end position="185"/>
    </location>
</feature>
<dbReference type="Gene3D" id="3.80.10.10">
    <property type="entry name" value="Ribonuclease Inhibitor"/>
    <property type="match status" value="1"/>
</dbReference>
<protein>
    <submittedName>
        <fullName evidence="3">F-box/RNI-like superfamily protein</fullName>
    </submittedName>
</protein>
<feature type="region of interest" description="Disordered" evidence="1">
    <location>
        <begin position="189"/>
        <end position="216"/>
    </location>
</feature>
<dbReference type="AlphaFoldDB" id="A0A5A7QV23"/>
<feature type="compositionally biased region" description="Basic and acidic residues" evidence="1">
    <location>
        <begin position="193"/>
        <end position="203"/>
    </location>
</feature>
<sequence length="293" mass="32985">MHFVDGKHKWFNNRQQNFVSVVNRTLQGYLDQNLSIHKLHLHLWRPGSRPVISLPDKWIPKLAALNIKAFKLSIFSSTSVYYSAVFLAESLEELHLYQCWVIPAKSVRFKSLRTLTLERVQVDCGTFETKTLGCPLLTRLVLNNCRELRNVRLSEAPGLKHFELFDSERREGGSIEIDVPNLETSLETVVGGAHEDEETRPGPETDGGSAEGSASLPTGPRVVAHLSWFSQYEHSTSAKVVSLKSGNGLWPSEKHNLEARFGGLRSGIELVIANSVLYIKKRNRVSDWKLSPL</sequence>
<evidence type="ECO:0000313" key="3">
    <source>
        <dbReference type="EMBL" id="GER49070.1"/>
    </source>
</evidence>
<proteinExistence type="predicted"/>
<dbReference type="OrthoDB" id="1534647at2759"/>
<dbReference type="SUPFAM" id="SSF52047">
    <property type="entry name" value="RNI-like"/>
    <property type="match status" value="1"/>
</dbReference>
<dbReference type="Proteomes" id="UP000325081">
    <property type="component" value="Unassembled WGS sequence"/>
</dbReference>
<evidence type="ECO:0000259" key="2">
    <source>
        <dbReference type="Pfam" id="PF24758"/>
    </source>
</evidence>
<organism evidence="3 4">
    <name type="scientific">Striga asiatica</name>
    <name type="common">Asiatic witchweed</name>
    <name type="synonym">Buchnera asiatica</name>
    <dbReference type="NCBI Taxonomy" id="4170"/>
    <lineage>
        <taxon>Eukaryota</taxon>
        <taxon>Viridiplantae</taxon>
        <taxon>Streptophyta</taxon>
        <taxon>Embryophyta</taxon>
        <taxon>Tracheophyta</taxon>
        <taxon>Spermatophyta</taxon>
        <taxon>Magnoliopsida</taxon>
        <taxon>eudicotyledons</taxon>
        <taxon>Gunneridae</taxon>
        <taxon>Pentapetalae</taxon>
        <taxon>asterids</taxon>
        <taxon>lamiids</taxon>
        <taxon>Lamiales</taxon>
        <taxon>Orobanchaceae</taxon>
        <taxon>Buchnereae</taxon>
        <taxon>Striga</taxon>
    </lineage>
</organism>
<gene>
    <name evidence="3" type="ORF">STAS_26282</name>
</gene>
<dbReference type="PANTHER" id="PTHR31639:SF42">
    <property type="entry name" value="OS02G0160200 PROTEIN"/>
    <property type="match status" value="1"/>
</dbReference>